<dbReference type="EMBL" id="GL376633">
    <property type="status" value="NOT_ANNOTATED_CDS"/>
    <property type="molecule type" value="Genomic_DNA"/>
</dbReference>
<sequence length="638" mass="69093">MPTSSRASAPRAQSLPRLGPAALCIVALAFIQWGTVSAALITAFSWTNNTVQASTDLRFEINVEATPVSADAVFTFRLNELFGIPSSASIDTTLLAPSMDGTFGVELDDNTILLTRNNDGSEVPVETSLLFVLSGLKNPPFAGIFNVGLLIVSNSTLSTVLSTSLSAMEVKPGMIWNSHLEFASMISGRPTTLQLQIMPANVFPGGGAIVVSLPYIYGSSSSASIGQIQGFDGQVELSTSNRRMEIRRREETGTSTIAMQMINIRIDDILHPLLEGPIGNHIRVEMLDGHSRIIDQIYIDTSNLILEKAQVFVSSRYLQVLEGFATTYALTLSAPPENEFLTILPSLSPSDAEIHVHISPDRVLFSASNWSALCTVTVTVPEDEIASGGPGIENVVFITHTIADAPSEQSFASIDLLRVRVEEDDIPLIKLSSQFAAVVEGLKNGTYEIVLMSQPTGVVRVDPKPIDSFISTVPQYVVFTPSNWEIPQQVTIVGSMSTAEEILSLETSRKTSVIHSASSSDPNFNSTSGLFVPQNQNPVDLAGFPSAMYQAGLHGVFRVQLVSTAQEIAQIPLRAQKGRFPTLQPQIVHCFVKNVHSGPTPIKMEWCHAFLVQVELFVCILIVCSSHVQLVQDLVKMK</sequence>
<dbReference type="HOGENOM" id="CLU_026966_0_0_1"/>
<reference evidence="2" key="1">
    <citation type="journal article" date="2010" name="Genome Biol.">
        <title>Genome sequence of the necrotrophic plant pathogen Pythium ultimum reveals original pathogenicity mechanisms and effector repertoire.</title>
        <authorList>
            <person name="Levesque C.A."/>
            <person name="Brouwer H."/>
            <person name="Cano L."/>
            <person name="Hamilton J.P."/>
            <person name="Holt C."/>
            <person name="Huitema E."/>
            <person name="Raffaele S."/>
            <person name="Robideau G.P."/>
            <person name="Thines M."/>
            <person name="Win J."/>
            <person name="Zerillo M.M."/>
            <person name="Beakes G.W."/>
            <person name="Boore J.L."/>
            <person name="Busam D."/>
            <person name="Dumas B."/>
            <person name="Ferriera S."/>
            <person name="Fuerstenberg S.I."/>
            <person name="Gachon C.M."/>
            <person name="Gaulin E."/>
            <person name="Govers F."/>
            <person name="Grenville-Briggs L."/>
            <person name="Horner N."/>
            <person name="Hostetler J."/>
            <person name="Jiang R.H."/>
            <person name="Johnson J."/>
            <person name="Krajaejun T."/>
            <person name="Lin H."/>
            <person name="Meijer H.J."/>
            <person name="Moore B."/>
            <person name="Morris P."/>
            <person name="Phuntmart V."/>
            <person name="Puiu D."/>
            <person name="Shetty J."/>
            <person name="Stajich J.E."/>
            <person name="Tripathy S."/>
            <person name="Wawra S."/>
            <person name="van West P."/>
            <person name="Whitty B.R."/>
            <person name="Coutinho P.M."/>
            <person name="Henrissat B."/>
            <person name="Martin F."/>
            <person name="Thomas P.D."/>
            <person name="Tyler B.M."/>
            <person name="De Vries R.P."/>
            <person name="Kamoun S."/>
            <person name="Yandell M."/>
            <person name="Tisserat N."/>
            <person name="Buell C.R."/>
        </authorList>
    </citation>
    <scope>NUCLEOTIDE SEQUENCE</scope>
    <source>
        <strain evidence="2">DAOM:BR144</strain>
    </source>
</reference>
<name>K3WJP0_GLOUD</name>
<proteinExistence type="predicted"/>
<reference evidence="1" key="3">
    <citation type="submission" date="2015-02" db="UniProtKB">
        <authorList>
            <consortium name="EnsemblProtists"/>
        </authorList>
    </citation>
    <scope>IDENTIFICATION</scope>
    <source>
        <strain evidence="1">DAOM BR144</strain>
    </source>
</reference>
<dbReference type="InParanoid" id="K3WJP0"/>
<protein>
    <submittedName>
        <fullName evidence="1">Uncharacterized protein</fullName>
    </submittedName>
</protein>
<keyword evidence="2" id="KW-1185">Reference proteome</keyword>
<organism evidence="1 2">
    <name type="scientific">Globisporangium ultimum (strain ATCC 200006 / CBS 805.95 / DAOM BR144)</name>
    <name type="common">Pythium ultimum</name>
    <dbReference type="NCBI Taxonomy" id="431595"/>
    <lineage>
        <taxon>Eukaryota</taxon>
        <taxon>Sar</taxon>
        <taxon>Stramenopiles</taxon>
        <taxon>Oomycota</taxon>
        <taxon>Peronosporomycetes</taxon>
        <taxon>Pythiales</taxon>
        <taxon>Pythiaceae</taxon>
        <taxon>Globisporangium</taxon>
    </lineage>
</organism>
<dbReference type="eggNOG" id="ENOG502RVZX">
    <property type="taxonomic scope" value="Eukaryota"/>
</dbReference>
<evidence type="ECO:0000313" key="1">
    <source>
        <dbReference type="EnsemblProtists" id="PYU1_T005182"/>
    </source>
</evidence>
<dbReference type="VEuPathDB" id="FungiDB:PYU1_G005171"/>
<accession>K3WJP0</accession>
<dbReference type="AlphaFoldDB" id="K3WJP0"/>
<evidence type="ECO:0000313" key="2">
    <source>
        <dbReference type="Proteomes" id="UP000019132"/>
    </source>
</evidence>
<dbReference type="EnsemblProtists" id="PYU1_T005182">
    <property type="protein sequence ID" value="PYU1_T005182"/>
    <property type="gene ID" value="PYU1_G005171"/>
</dbReference>
<reference evidence="2" key="2">
    <citation type="submission" date="2010-04" db="EMBL/GenBank/DDBJ databases">
        <authorList>
            <person name="Buell R."/>
            <person name="Hamilton J."/>
            <person name="Hostetler J."/>
        </authorList>
    </citation>
    <scope>NUCLEOTIDE SEQUENCE [LARGE SCALE GENOMIC DNA]</scope>
    <source>
        <strain evidence="2">DAOM:BR144</strain>
    </source>
</reference>
<dbReference type="Proteomes" id="UP000019132">
    <property type="component" value="Unassembled WGS sequence"/>
</dbReference>